<protein>
    <submittedName>
        <fullName evidence="2">Uncharacterized protein</fullName>
    </submittedName>
</protein>
<feature type="compositionally biased region" description="Basic and acidic residues" evidence="1">
    <location>
        <begin position="15"/>
        <end position="32"/>
    </location>
</feature>
<comment type="caution">
    <text evidence="2">The sequence shown here is derived from an EMBL/GenBank/DDBJ whole genome shotgun (WGS) entry which is preliminary data.</text>
</comment>
<evidence type="ECO:0000256" key="1">
    <source>
        <dbReference type="SAM" id="MobiDB-lite"/>
    </source>
</evidence>
<proteinExistence type="predicted"/>
<dbReference type="AlphaFoldDB" id="A0A4Q7UY54"/>
<evidence type="ECO:0000313" key="2">
    <source>
        <dbReference type="EMBL" id="RZT86725.1"/>
    </source>
</evidence>
<accession>A0A4Q7UY54</accession>
<dbReference type="EMBL" id="SHKL01000001">
    <property type="protein sequence ID" value="RZT86725.1"/>
    <property type="molecule type" value="Genomic_DNA"/>
</dbReference>
<organism evidence="2 3">
    <name type="scientific">Pseudonocardia sediminis</name>
    <dbReference type="NCBI Taxonomy" id="1397368"/>
    <lineage>
        <taxon>Bacteria</taxon>
        <taxon>Bacillati</taxon>
        <taxon>Actinomycetota</taxon>
        <taxon>Actinomycetes</taxon>
        <taxon>Pseudonocardiales</taxon>
        <taxon>Pseudonocardiaceae</taxon>
        <taxon>Pseudonocardia</taxon>
    </lineage>
</organism>
<reference evidence="2 3" key="1">
    <citation type="submission" date="2019-02" db="EMBL/GenBank/DDBJ databases">
        <title>Sequencing the genomes of 1000 actinobacteria strains.</title>
        <authorList>
            <person name="Klenk H.-P."/>
        </authorList>
    </citation>
    <scope>NUCLEOTIDE SEQUENCE [LARGE SCALE GENOMIC DNA]</scope>
    <source>
        <strain evidence="2 3">DSM 45779</strain>
    </source>
</reference>
<gene>
    <name evidence="2" type="ORF">EV383_3623</name>
</gene>
<evidence type="ECO:0000313" key="3">
    <source>
        <dbReference type="Proteomes" id="UP000291591"/>
    </source>
</evidence>
<sequence>MRRAGASVIPSAVDTADHEVERHETAERTATS</sequence>
<dbReference type="Proteomes" id="UP000291591">
    <property type="component" value="Unassembled WGS sequence"/>
</dbReference>
<name>A0A4Q7UY54_PSEST</name>
<keyword evidence="3" id="KW-1185">Reference proteome</keyword>
<feature type="region of interest" description="Disordered" evidence="1">
    <location>
        <begin position="1"/>
        <end position="32"/>
    </location>
</feature>